<evidence type="ECO:0000313" key="2">
    <source>
        <dbReference type="EMBL" id="CKT74629.1"/>
    </source>
</evidence>
<dbReference type="EMBL" id="CNFT01002172">
    <property type="protein sequence ID" value="CKU02462.1"/>
    <property type="molecule type" value="Genomic_DNA"/>
</dbReference>
<reference evidence="4" key="3">
    <citation type="submission" date="2015-03" db="EMBL/GenBank/DDBJ databases">
        <authorList>
            <person name="Murphy D."/>
        </authorList>
    </citation>
    <scope>NUCLEOTIDE SEQUENCE [LARGE SCALE GENOMIC DNA]</scope>
    <source>
        <strain evidence="4">K00500041</strain>
    </source>
</reference>
<evidence type="ECO:0000313" key="9">
    <source>
        <dbReference type="Proteomes" id="UP000046680"/>
    </source>
</evidence>
<evidence type="ECO:0000313" key="1">
    <source>
        <dbReference type="EMBL" id="CFR86659.1"/>
    </source>
</evidence>
<dbReference type="Proteomes" id="UP000046680">
    <property type="component" value="Unassembled WGS sequence"/>
</dbReference>
<evidence type="ECO:0000313" key="10">
    <source>
        <dbReference type="Proteomes" id="UP000048600"/>
    </source>
</evidence>
<evidence type="ECO:0000313" key="11">
    <source>
        <dbReference type="Proteomes" id="UP000048948"/>
    </source>
</evidence>
<dbReference type="EMBL" id="CSAE01000023">
    <property type="protein sequence ID" value="COV04949.1"/>
    <property type="molecule type" value="Genomic_DNA"/>
</dbReference>
<dbReference type="Proteomes" id="UP000038802">
    <property type="component" value="Unassembled WGS sequence"/>
</dbReference>
<evidence type="ECO:0000313" key="6">
    <source>
        <dbReference type="EMBL" id="COY69180.1"/>
    </source>
</evidence>
<dbReference type="AlphaFoldDB" id="A0A0T9F5X7"/>
<evidence type="ECO:0000313" key="3">
    <source>
        <dbReference type="EMBL" id="CKU02462.1"/>
    </source>
</evidence>
<dbReference type="EMBL" id="CGCX01000986">
    <property type="protein sequence ID" value="CFR86659.1"/>
    <property type="molecule type" value="Genomic_DNA"/>
</dbReference>
<dbReference type="Proteomes" id="UP000048948">
    <property type="component" value="Unassembled WGS sequence"/>
</dbReference>
<accession>A0A0T9F5X7</accession>
<organism evidence="4 7">
    <name type="scientific">Mycobacterium tuberculosis</name>
    <dbReference type="NCBI Taxonomy" id="1773"/>
    <lineage>
        <taxon>Bacteria</taxon>
        <taxon>Bacillati</taxon>
        <taxon>Actinomycetota</taxon>
        <taxon>Actinomycetes</taxon>
        <taxon>Mycobacteriales</taxon>
        <taxon>Mycobacteriaceae</taxon>
        <taxon>Mycobacterium</taxon>
        <taxon>Mycobacterium tuberculosis complex</taxon>
    </lineage>
</organism>
<dbReference type="Proteomes" id="UP000050164">
    <property type="component" value="Unassembled WGS sequence"/>
</dbReference>
<gene>
    <name evidence="1" type="ORF">ERS007657_02520</name>
    <name evidence="4" type="ORF">ERS007703_00381</name>
    <name evidence="6" type="ORF">ERS007739_02977</name>
    <name evidence="5" type="ORF">ERS007741_04586</name>
    <name evidence="2" type="ORF">ERS027646_04084</name>
    <name evidence="3" type="ORF">ERS027659_05004</name>
</gene>
<name>A0A0T9F5X7_MYCTX</name>
<proteinExistence type="predicted"/>
<reference evidence="6" key="2">
    <citation type="submission" date="2015-03" db="EMBL/GenBank/DDBJ databases">
        <authorList>
            <consortium name="Pathogen Informatics"/>
            <person name="Murphy D."/>
        </authorList>
    </citation>
    <scope>NUCLEOTIDE SEQUENCE</scope>
    <source>
        <strain evidence="6">N09902308</strain>
    </source>
</reference>
<dbReference type="EMBL" id="CHKL01001043">
    <property type="protein sequence ID" value="COX61259.1"/>
    <property type="molecule type" value="Genomic_DNA"/>
</dbReference>
<dbReference type="EMBL" id="CNGE01001125">
    <property type="protein sequence ID" value="CKT74629.1"/>
    <property type="molecule type" value="Genomic_DNA"/>
</dbReference>
<evidence type="ECO:0000313" key="7">
    <source>
        <dbReference type="Proteomes" id="UP000038802"/>
    </source>
</evidence>
<evidence type="ECO:0000313" key="12">
    <source>
        <dbReference type="Proteomes" id="UP000050164"/>
    </source>
</evidence>
<dbReference type="EMBL" id="CSBK01001458">
    <property type="protein sequence ID" value="COY69180.1"/>
    <property type="molecule type" value="Genomic_DNA"/>
</dbReference>
<protein>
    <submittedName>
        <fullName evidence="4">Uncharacterized protein</fullName>
    </submittedName>
</protein>
<sequence>MTWFPALICSQIAPSRICRPNCTEVWKGRDLTPVIGYSSSGVTSALTTGFETTGSMNKVVMALT</sequence>
<dbReference type="Proteomes" id="UP000048600">
    <property type="component" value="Unassembled WGS sequence"/>
</dbReference>
<evidence type="ECO:0000313" key="4">
    <source>
        <dbReference type="EMBL" id="COV04949.1"/>
    </source>
</evidence>
<evidence type="ECO:0000313" key="8">
    <source>
        <dbReference type="Proteomes" id="UP000039021"/>
    </source>
</evidence>
<evidence type="ECO:0000313" key="5">
    <source>
        <dbReference type="EMBL" id="COX61259.1"/>
    </source>
</evidence>
<dbReference type="Proteomes" id="UP000039021">
    <property type="component" value="Unassembled WGS sequence"/>
</dbReference>
<reference evidence="7 8" key="1">
    <citation type="submission" date="2015-03" db="EMBL/GenBank/DDBJ databases">
        <authorList>
            <consortium name="Pathogen Informatics"/>
        </authorList>
    </citation>
    <scope>NUCLEOTIDE SEQUENCE [LARGE SCALE GENOMIC DNA]</scope>
    <source>
        <strain evidence="2 11">Bir 172</strain>
        <strain evidence="3 12">Bir 185</strain>
        <strain evidence="1 9">C09601061</strain>
        <strain evidence="7">K00500041</strain>
        <strain evidence="8">N09902308</strain>
        <strain evidence="5 10">P00601463</strain>
    </source>
</reference>